<dbReference type="OrthoDB" id="119940at2759"/>
<dbReference type="EMBL" id="BSXT01001546">
    <property type="protein sequence ID" value="GMF43500.1"/>
    <property type="molecule type" value="Genomic_DNA"/>
</dbReference>
<sequence>MRGQSLVLAVACLILLGGTATASAASNTATRQFLTLARFPSAGRSDLVFSRNLRDDDSDERVFNGVIERVASAAKVGAEKVKEKALLALGKSADDAFDSYKVVFSEKLLDSPEFTKWSNYVTKLTKNDQAAMTKIADTLTRKIGEDALVSLIVAAKKPSGKPELAKNLENGLLQAWANDKKSANAVFYAIDLNTAKDTLFGSPNLQIWANYVTKLNNGNSDASWMAMVQTLGLHYDPLTLARLINYATGTVSVGHLASGMQSAQFSIWRNAGATADDIFKFLELGGLGDKIFASNRFSIWEKYVGELHKQRQSLYMASILASHYGDDGLVKLIEATKKASSNVKLANKLQEGLLQHWRMSKKTSDNVFTLLHLEKKGGFLIGSQETKLWSKFVLRQHNNDEQASFAEMVNVMSKHYELDALARYIQSAKVSPSVGKFASSLQSAQFAEWNKREDKSDIIKTLLTPKPLSSANEISRNKEVVKAFNNYIPSNQ</sequence>
<comment type="caution">
    <text evidence="2">The sequence shown here is derived from an EMBL/GenBank/DDBJ whole genome shotgun (WGS) entry which is preliminary data.</text>
</comment>
<dbReference type="AlphaFoldDB" id="A0A9W6XQI7"/>
<evidence type="ECO:0000313" key="3">
    <source>
        <dbReference type="Proteomes" id="UP001165121"/>
    </source>
</evidence>
<gene>
    <name evidence="2" type="ORF">Pfra01_001473400</name>
</gene>
<keyword evidence="3" id="KW-1185">Reference proteome</keyword>
<evidence type="ECO:0000313" key="2">
    <source>
        <dbReference type="EMBL" id="GMF43500.1"/>
    </source>
</evidence>
<organism evidence="2 3">
    <name type="scientific">Phytophthora fragariaefolia</name>
    <dbReference type="NCBI Taxonomy" id="1490495"/>
    <lineage>
        <taxon>Eukaryota</taxon>
        <taxon>Sar</taxon>
        <taxon>Stramenopiles</taxon>
        <taxon>Oomycota</taxon>
        <taxon>Peronosporomycetes</taxon>
        <taxon>Peronosporales</taxon>
        <taxon>Peronosporaceae</taxon>
        <taxon>Phytophthora</taxon>
    </lineage>
</organism>
<keyword evidence="1" id="KW-0732">Signal</keyword>
<proteinExistence type="predicted"/>
<protein>
    <submittedName>
        <fullName evidence="2">Unnamed protein product</fullName>
    </submittedName>
</protein>
<accession>A0A9W6XQI7</accession>
<feature type="signal peptide" evidence="1">
    <location>
        <begin position="1"/>
        <end position="24"/>
    </location>
</feature>
<feature type="chain" id="PRO_5040926600" evidence="1">
    <location>
        <begin position="25"/>
        <end position="492"/>
    </location>
</feature>
<reference evidence="2" key="1">
    <citation type="submission" date="2023-04" db="EMBL/GenBank/DDBJ databases">
        <title>Phytophthora fragariaefolia NBRC 109709.</title>
        <authorList>
            <person name="Ichikawa N."/>
            <person name="Sato H."/>
            <person name="Tonouchi N."/>
        </authorList>
    </citation>
    <scope>NUCLEOTIDE SEQUENCE</scope>
    <source>
        <strain evidence="2">NBRC 109709</strain>
    </source>
</reference>
<dbReference type="Proteomes" id="UP001165121">
    <property type="component" value="Unassembled WGS sequence"/>
</dbReference>
<name>A0A9W6XQI7_9STRA</name>
<evidence type="ECO:0000256" key="1">
    <source>
        <dbReference type="SAM" id="SignalP"/>
    </source>
</evidence>